<dbReference type="InterPro" id="IPR009003">
    <property type="entry name" value="Peptidase_S1_PA"/>
</dbReference>
<dbReference type="OrthoDB" id="10059102at2759"/>
<dbReference type="PROSITE" id="PS50240">
    <property type="entry name" value="TRYPSIN_DOM"/>
    <property type="match status" value="1"/>
</dbReference>
<dbReference type="InParanoid" id="A0A1S3H3H3"/>
<keyword evidence="6" id="KW-1015">Disulfide bond</keyword>
<evidence type="ECO:0000256" key="3">
    <source>
        <dbReference type="ARBA" id="ARBA00022670"/>
    </source>
</evidence>
<reference evidence="10" key="1">
    <citation type="submission" date="2025-08" db="UniProtKB">
        <authorList>
            <consortium name="RefSeq"/>
        </authorList>
    </citation>
    <scope>IDENTIFICATION</scope>
    <source>
        <tissue evidence="10">Gonads</tissue>
    </source>
</reference>
<dbReference type="PROSITE" id="PS00134">
    <property type="entry name" value="TRYPSIN_HIS"/>
    <property type="match status" value="1"/>
</dbReference>
<dbReference type="KEGG" id="lak:106151350"/>
<dbReference type="InterPro" id="IPR018114">
    <property type="entry name" value="TRYPSIN_HIS"/>
</dbReference>
<dbReference type="AlphaFoldDB" id="A0A1S3H3H3"/>
<dbReference type="InterPro" id="IPR001314">
    <property type="entry name" value="Peptidase_S1A"/>
</dbReference>
<dbReference type="RefSeq" id="XP_013380026.1">
    <property type="nucleotide sequence ID" value="XM_013524572.1"/>
</dbReference>
<evidence type="ECO:0000256" key="4">
    <source>
        <dbReference type="ARBA" id="ARBA00022801"/>
    </source>
</evidence>
<sequence length="338" mass="38111">MDFNIKITCAIYFVSLWIQLVPLYFVTAKGFTGDSIYSKWRYSKYDLREHCGRSMDSLQALLERYLSDKNSRKSKRIVGGQISTHGEWPWLVSLRVKKGDASSYSHICGGSLIHPQWVVTAAHCFEEYWSNKTSSRVSDWLARVGEHNLYVEEGTHTDVPLEKIVYTPQRKHNGMFDYDIALLKLKKPVKLTYYVNVACLPSKLDVFPPGMMCSAAGWGFIKESDEKISAVVRHVQLPVWPRASCSQIYDAIYGNYNISITSRMMCAGYDIGGKDACNYDSGGPFVCKQNGQWLLVGIVSFGNGCAQSGFPGVYTRTAAFVDWIRATVENDQNSQNSM</sequence>
<dbReference type="PANTHER" id="PTHR24264">
    <property type="entry name" value="TRYPSIN-RELATED"/>
    <property type="match status" value="1"/>
</dbReference>
<evidence type="ECO:0000313" key="9">
    <source>
        <dbReference type="Proteomes" id="UP000085678"/>
    </source>
</evidence>
<evidence type="ECO:0000256" key="7">
    <source>
        <dbReference type="SAM" id="Phobius"/>
    </source>
</evidence>
<dbReference type="STRING" id="7574.A0A1S3H3H3"/>
<keyword evidence="7" id="KW-1133">Transmembrane helix</keyword>
<dbReference type="Proteomes" id="UP000085678">
    <property type="component" value="Unplaced"/>
</dbReference>
<evidence type="ECO:0000313" key="10">
    <source>
        <dbReference type="RefSeq" id="XP_013380026.1"/>
    </source>
</evidence>
<dbReference type="GO" id="GO:0005615">
    <property type="term" value="C:extracellular space"/>
    <property type="evidence" value="ECO:0007669"/>
    <property type="project" value="TreeGrafter"/>
</dbReference>
<keyword evidence="4" id="KW-0378">Hydrolase</keyword>
<dbReference type="FunFam" id="2.40.10.10:FF:000003">
    <property type="entry name" value="Transmembrane serine protease 3"/>
    <property type="match status" value="1"/>
</dbReference>
<dbReference type="InterPro" id="IPR001254">
    <property type="entry name" value="Trypsin_dom"/>
</dbReference>
<keyword evidence="2" id="KW-0964">Secreted</keyword>
<dbReference type="InterPro" id="IPR043504">
    <property type="entry name" value="Peptidase_S1_PA_chymotrypsin"/>
</dbReference>
<gene>
    <name evidence="10" type="primary">LOC106151350</name>
</gene>
<dbReference type="Gene3D" id="2.40.10.10">
    <property type="entry name" value="Trypsin-like serine proteases"/>
    <property type="match status" value="1"/>
</dbReference>
<evidence type="ECO:0000256" key="2">
    <source>
        <dbReference type="ARBA" id="ARBA00022525"/>
    </source>
</evidence>
<dbReference type="GO" id="GO:0006508">
    <property type="term" value="P:proteolysis"/>
    <property type="evidence" value="ECO:0007669"/>
    <property type="project" value="UniProtKB-KW"/>
</dbReference>
<protein>
    <submittedName>
        <fullName evidence="10">Tryptase alpha/beta-1</fullName>
    </submittedName>
</protein>
<dbReference type="GeneID" id="106151350"/>
<feature type="domain" description="Peptidase S1" evidence="8">
    <location>
        <begin position="77"/>
        <end position="329"/>
    </location>
</feature>
<keyword evidence="3" id="KW-0645">Protease</keyword>
<dbReference type="GO" id="GO:0004252">
    <property type="term" value="F:serine-type endopeptidase activity"/>
    <property type="evidence" value="ECO:0007669"/>
    <property type="project" value="InterPro"/>
</dbReference>
<dbReference type="SMART" id="SM00020">
    <property type="entry name" value="Tryp_SPc"/>
    <property type="match status" value="1"/>
</dbReference>
<name>A0A1S3H3H3_LINAN</name>
<feature type="transmembrane region" description="Helical" evidence="7">
    <location>
        <begin position="7"/>
        <end position="26"/>
    </location>
</feature>
<dbReference type="SUPFAM" id="SSF50494">
    <property type="entry name" value="Trypsin-like serine proteases"/>
    <property type="match status" value="1"/>
</dbReference>
<evidence type="ECO:0000256" key="1">
    <source>
        <dbReference type="ARBA" id="ARBA00004613"/>
    </source>
</evidence>
<dbReference type="Pfam" id="PF00089">
    <property type="entry name" value="Trypsin"/>
    <property type="match status" value="1"/>
</dbReference>
<proteinExistence type="predicted"/>
<evidence type="ECO:0000256" key="6">
    <source>
        <dbReference type="ARBA" id="ARBA00023157"/>
    </source>
</evidence>
<dbReference type="PANTHER" id="PTHR24264:SF65">
    <property type="entry name" value="SRCR DOMAIN-CONTAINING PROTEIN"/>
    <property type="match status" value="1"/>
</dbReference>
<keyword evidence="5" id="KW-0720">Serine protease</keyword>
<dbReference type="CDD" id="cd00190">
    <property type="entry name" value="Tryp_SPc"/>
    <property type="match status" value="1"/>
</dbReference>
<evidence type="ECO:0000256" key="5">
    <source>
        <dbReference type="ARBA" id="ARBA00022825"/>
    </source>
</evidence>
<keyword evidence="9" id="KW-1185">Reference proteome</keyword>
<dbReference type="PRINTS" id="PR00722">
    <property type="entry name" value="CHYMOTRYPSIN"/>
</dbReference>
<keyword evidence="7" id="KW-0472">Membrane</keyword>
<accession>A0A1S3H3H3</accession>
<evidence type="ECO:0000259" key="8">
    <source>
        <dbReference type="PROSITE" id="PS50240"/>
    </source>
</evidence>
<organism evidence="9 10">
    <name type="scientific">Lingula anatina</name>
    <name type="common">Brachiopod</name>
    <name type="synonym">Lingula unguis</name>
    <dbReference type="NCBI Taxonomy" id="7574"/>
    <lineage>
        <taxon>Eukaryota</taxon>
        <taxon>Metazoa</taxon>
        <taxon>Spiralia</taxon>
        <taxon>Lophotrochozoa</taxon>
        <taxon>Brachiopoda</taxon>
        <taxon>Linguliformea</taxon>
        <taxon>Lingulata</taxon>
        <taxon>Lingulida</taxon>
        <taxon>Linguloidea</taxon>
        <taxon>Lingulidae</taxon>
        <taxon>Lingula</taxon>
    </lineage>
</organism>
<keyword evidence="7" id="KW-0812">Transmembrane</keyword>
<dbReference type="InterPro" id="IPR050127">
    <property type="entry name" value="Serine_Proteases_S1"/>
</dbReference>
<comment type="subcellular location">
    <subcellularLocation>
        <location evidence="1">Secreted</location>
    </subcellularLocation>
</comment>